<keyword evidence="2" id="KW-0472">Membrane</keyword>
<dbReference type="PANTHER" id="PTHR13817:SF166">
    <property type="entry name" value="NEURONAL IGCAM-RELATED"/>
    <property type="match status" value="1"/>
</dbReference>
<dbReference type="Gene3D" id="2.60.40.10">
    <property type="entry name" value="Immunoglobulins"/>
    <property type="match status" value="7"/>
</dbReference>
<keyword evidence="5" id="KW-1185">Reference proteome</keyword>
<dbReference type="RefSeq" id="WP_169699753.1">
    <property type="nucleotide sequence ID" value="NZ_LS974202.1"/>
</dbReference>
<proteinExistence type="predicted"/>
<evidence type="ECO:0000256" key="2">
    <source>
        <dbReference type="SAM" id="Phobius"/>
    </source>
</evidence>
<sequence>MVYFRGSSVVPVIITVLFVVVAAVVAVFFLWPAPEPRILITNVSPIPRNGERVLAEKFIELKWEAVYERPRQGLMAEVFVGEDRNSLVKLAQDVEGTLTSQSEGIFSFVFRYPVEPHSQYWWKVRVYNQNGKSVESEVWTFVLMNQYPEKPELIPPSQNSANVALRDLVLKWKASDLDNDELTYDVYFGREPRLDERDLLLKGTKDTEIDISTLKKLDYSTKYYWKVVAKDPYGGESVSKTDSFTTQIRAELPALSPVMPVNGMTGFNADIASLSWKTSLPLDYYPDGLFFDVYIAEGQSRASLVGTTNKTEMVVPSIKGHTSYNWYIVVRDASGKEKKSDQWTFTTANRAPVIDIQYPDLTTSSTSVPVSWTVIDRDGDEITSEVFFGEVNETPVRIASGKMTSIFLSGLNIGKQYMLKVVSKDGRGAQTEKEILLTPGNSTPSVVLSRPGTDGTVEPTMVTFEWSGSDGDGDKLTYQLHINSPGQRQVFENIDIERFTVRDLQEEREYSWYVIASDEKGAFARSPERVFKTGKKSLEVVNLLLPEHEASELPLRNIEFTWKIDQEPENAQYIFTLSKDPKMEEIVIQRTVKEKALKVNQELQSNTRYYWSVDLLVGEEVRTGEVRTFKTFNNPPEIPAARSPVDGAVDVSTDRLTLVWDASDIDGAVAGSIVHFRINGGEEKVLNTSSNSVVVDRLLPGREYRWWVEIIDDGGKKNKSPEWIFTTGNQSPAVTFTLPSGTLLEGVTAPLQFTWELDDPEGENLSVSVFLNETGMEIATPVVSGNNLLSYRVERIEEGRDYTLTVVATDPGGKEGKASIAFKSRYSQITYIYPTSGGRYSVDRNFEWSHAGASDGYIFRLYDGDFNPLVRERTTEVNYRPEITLETGKLYYWAVSVVDGDREYAGFPVGFFAGSGNSVTLLSPQNNSVVETSGVTLSWEVQGELNNISRTELFFGEAGKLTPIIIGPNSRSYTTGSLGGGKSYEWYVQLTDVSGNTSKSEIRRFEVLLEATNNPPVIALSAPQDGEVVDQSSVELRWSASDIDGDRLSFSLYFGKNNDLLLMGEGITNSSFTVTNLEPGNSYSWYVRVSDGRITLDSPIRRFTAVQRVVTIDTPSPSDGSEEIGIKPILSWRMQGATGGEFRIYLGTSRSFLPMVGTSSSSTFTYTGELEKETTYFWKVELWDGSNLVSTSPVWQFSTESWPVHVSDTSTVAVYVNGTLNVITMDNTSGIVSVIKNPYQYQGKVSPVINGDLIYMVDDTGRLVTLRVSGNTIETVSSLNTGTSPETLVLAGGYLWLLDTKSAAVVLRISLDNRGVPTRSESVFRDWTTPVDMFVSEDLSRIYLADALSGIKVLERSGTSYVDVSSRFTVSLSGYARSVVVVQNLVFSGEAGIDGGLKMIDLSRSIRSNLGKYYIVLKLLVSNNIVFAITDKGVSIIDVTSTSQPVILRDIEISQVDEIRVSGRLLAIRAGNRLLIYDVLSAGNPVLLNEYN</sequence>
<dbReference type="EMBL" id="LS974202">
    <property type="protein sequence ID" value="SSC13626.1"/>
    <property type="molecule type" value="Genomic_DNA"/>
</dbReference>
<dbReference type="KEGG" id="minf:MESINF_2186"/>
<dbReference type="InterPro" id="IPR050964">
    <property type="entry name" value="Striated_Muscle_Regulatory"/>
</dbReference>
<name>A0A7Z7LGM1_9BACT</name>
<organism evidence="4 5">
    <name type="scientific">Mesotoga infera</name>
    <dbReference type="NCBI Taxonomy" id="1236046"/>
    <lineage>
        <taxon>Bacteria</taxon>
        <taxon>Thermotogati</taxon>
        <taxon>Thermotogota</taxon>
        <taxon>Thermotogae</taxon>
        <taxon>Kosmotogales</taxon>
        <taxon>Kosmotogaceae</taxon>
        <taxon>Mesotoga</taxon>
    </lineage>
</organism>
<keyword evidence="2" id="KW-0812">Transmembrane</keyword>
<evidence type="ECO:0000256" key="1">
    <source>
        <dbReference type="ARBA" id="ARBA00022737"/>
    </source>
</evidence>
<dbReference type="PANTHER" id="PTHR13817">
    <property type="entry name" value="TITIN"/>
    <property type="match status" value="1"/>
</dbReference>
<reference evidence="4 5" key="1">
    <citation type="submission" date="2017-01" db="EMBL/GenBank/DDBJ databases">
        <authorList>
            <person name="Erauso G."/>
        </authorList>
    </citation>
    <scope>NUCLEOTIDE SEQUENCE [LARGE SCALE GENOMIC DNA]</scope>
    <source>
        <strain evidence="4">MESINF1</strain>
    </source>
</reference>
<feature type="domain" description="Fibronectin type-III" evidence="3">
    <location>
        <begin position="1019"/>
        <end position="1117"/>
    </location>
</feature>
<dbReference type="CDD" id="cd00063">
    <property type="entry name" value="FN3"/>
    <property type="match status" value="1"/>
</dbReference>
<dbReference type="SMART" id="SM00060">
    <property type="entry name" value="FN3"/>
    <property type="match status" value="8"/>
</dbReference>
<dbReference type="Pfam" id="PF00041">
    <property type="entry name" value="fn3"/>
    <property type="match status" value="1"/>
</dbReference>
<dbReference type="InterPro" id="IPR003961">
    <property type="entry name" value="FN3_dom"/>
</dbReference>
<keyword evidence="2" id="KW-1133">Transmembrane helix</keyword>
<dbReference type="InterPro" id="IPR013783">
    <property type="entry name" value="Ig-like_fold"/>
</dbReference>
<feature type="domain" description="Fibronectin type-III" evidence="3">
    <location>
        <begin position="641"/>
        <end position="730"/>
    </location>
</feature>
<gene>
    <name evidence="4" type="ORF">MESINF_2186</name>
</gene>
<evidence type="ECO:0000259" key="3">
    <source>
        <dbReference type="PROSITE" id="PS50853"/>
    </source>
</evidence>
<dbReference type="Proteomes" id="UP000250796">
    <property type="component" value="Chromosome MESINF"/>
</dbReference>
<protein>
    <submittedName>
        <fullName evidence="4">Fibronectin type III domain protein</fullName>
    </submittedName>
</protein>
<evidence type="ECO:0000313" key="4">
    <source>
        <dbReference type="EMBL" id="SSC13626.1"/>
    </source>
</evidence>
<dbReference type="SUPFAM" id="SSF63825">
    <property type="entry name" value="YWTD domain"/>
    <property type="match status" value="1"/>
</dbReference>
<dbReference type="SUPFAM" id="SSF49265">
    <property type="entry name" value="Fibronectin type III"/>
    <property type="match status" value="4"/>
</dbReference>
<feature type="transmembrane region" description="Helical" evidence="2">
    <location>
        <begin position="12"/>
        <end position="31"/>
    </location>
</feature>
<evidence type="ECO:0000313" key="5">
    <source>
        <dbReference type="Proteomes" id="UP000250796"/>
    </source>
</evidence>
<dbReference type="PROSITE" id="PS50853">
    <property type="entry name" value="FN3"/>
    <property type="match status" value="2"/>
</dbReference>
<dbReference type="InterPro" id="IPR036116">
    <property type="entry name" value="FN3_sf"/>
</dbReference>
<accession>A0A7Z7LGM1</accession>
<keyword evidence="1" id="KW-0677">Repeat</keyword>